<dbReference type="InterPro" id="IPR013762">
    <property type="entry name" value="Integrase-like_cat_sf"/>
</dbReference>
<dbReference type="RefSeq" id="WP_323576129.1">
    <property type="nucleotide sequence ID" value="NZ_JAYGJQ010000001.1"/>
</dbReference>
<evidence type="ECO:0000256" key="5">
    <source>
        <dbReference type="PROSITE-ProRule" id="PRU01248"/>
    </source>
</evidence>
<dbReference type="PROSITE" id="PS51900">
    <property type="entry name" value="CB"/>
    <property type="match status" value="1"/>
</dbReference>
<name>A0ABU5VTQ9_9BACT</name>
<comment type="similarity">
    <text evidence="1">Belongs to the 'phage' integrase family.</text>
</comment>
<sequence length="341" mass="39719">MSTNTTFDPAIGVDQSAPLITSTPGPELFELQQEFYRNLRTQGKSQNTLKNYKTDLDCFNFYLNTEYASVAVKNFDQSLVTNYGKYLENKYSSDNSRRRRVQALRIFFDFLLNKSLVTSNPVRKLPTSPKFLDIPRPTPFIDVKTLWTYLVEESHSQDKIQELLSKRNKILFLLIFGAGLKVSDLSELKATDITIINGEARVLIHHPKRDAYTVTLPKIFEKVYNDYQVILDEMKTKSQIQFDNLLFYANPYRIISGGLSPRGIEIIFEDYRNKLMITLTPKSLRQACIFKWIQQEKGSSLIKEWLGLAPSYDLKLYIEHAPNFLYNEDILEDIYNNYRKH</sequence>
<dbReference type="InterPro" id="IPR010998">
    <property type="entry name" value="Integrase_recombinase_N"/>
</dbReference>
<keyword evidence="2" id="KW-0229">DNA integration</keyword>
<dbReference type="InterPro" id="IPR044068">
    <property type="entry name" value="CB"/>
</dbReference>
<evidence type="ECO:0000259" key="6">
    <source>
        <dbReference type="PROSITE" id="PS51898"/>
    </source>
</evidence>
<evidence type="ECO:0000313" key="9">
    <source>
        <dbReference type="Proteomes" id="UP001302274"/>
    </source>
</evidence>
<evidence type="ECO:0000256" key="3">
    <source>
        <dbReference type="ARBA" id="ARBA00023125"/>
    </source>
</evidence>
<keyword evidence="9" id="KW-1185">Reference proteome</keyword>
<reference evidence="8 9" key="1">
    <citation type="submission" date="2023-11" db="EMBL/GenBank/DDBJ databases">
        <title>A Novel Polar Bacteriovorax (B. antarcticus) Isolated from the Biocrust in Antarctica.</title>
        <authorList>
            <person name="Mun W."/>
            <person name="Choi S.Y."/>
            <person name="Mitchell R.J."/>
        </authorList>
    </citation>
    <scope>NUCLEOTIDE SEQUENCE [LARGE SCALE GENOMIC DNA]</scope>
    <source>
        <strain evidence="8 9">PP10</strain>
    </source>
</reference>
<feature type="domain" description="Core-binding (CB)" evidence="7">
    <location>
        <begin position="26"/>
        <end position="112"/>
    </location>
</feature>
<evidence type="ECO:0000256" key="4">
    <source>
        <dbReference type="ARBA" id="ARBA00023172"/>
    </source>
</evidence>
<dbReference type="PANTHER" id="PTHR30349">
    <property type="entry name" value="PHAGE INTEGRASE-RELATED"/>
    <property type="match status" value="1"/>
</dbReference>
<dbReference type="Gene3D" id="1.10.443.10">
    <property type="entry name" value="Intergrase catalytic core"/>
    <property type="match status" value="1"/>
</dbReference>
<dbReference type="InterPro" id="IPR004107">
    <property type="entry name" value="Integrase_SAM-like_N"/>
</dbReference>
<dbReference type="Pfam" id="PF02899">
    <property type="entry name" value="Phage_int_SAM_1"/>
    <property type="match status" value="1"/>
</dbReference>
<protein>
    <submittedName>
        <fullName evidence="8">Site-specific integrase</fullName>
    </submittedName>
</protein>
<gene>
    <name evidence="8" type="ORF">SHI21_09475</name>
</gene>
<dbReference type="PANTHER" id="PTHR30349:SF41">
    <property type="entry name" value="INTEGRASE_RECOMBINASE PROTEIN MJ0367-RELATED"/>
    <property type="match status" value="1"/>
</dbReference>
<dbReference type="Gene3D" id="1.10.150.130">
    <property type="match status" value="1"/>
</dbReference>
<keyword evidence="4" id="KW-0233">DNA recombination</keyword>
<evidence type="ECO:0000256" key="2">
    <source>
        <dbReference type="ARBA" id="ARBA00022908"/>
    </source>
</evidence>
<dbReference type="EMBL" id="JAYGJQ010000001">
    <property type="protein sequence ID" value="MEA9356433.1"/>
    <property type="molecule type" value="Genomic_DNA"/>
</dbReference>
<feature type="domain" description="Tyr recombinase" evidence="6">
    <location>
        <begin position="133"/>
        <end position="332"/>
    </location>
</feature>
<dbReference type="InterPro" id="IPR011010">
    <property type="entry name" value="DNA_brk_join_enz"/>
</dbReference>
<proteinExistence type="inferred from homology"/>
<evidence type="ECO:0000256" key="1">
    <source>
        <dbReference type="ARBA" id="ARBA00008857"/>
    </source>
</evidence>
<dbReference type="Proteomes" id="UP001302274">
    <property type="component" value="Unassembled WGS sequence"/>
</dbReference>
<keyword evidence="3 5" id="KW-0238">DNA-binding</keyword>
<comment type="caution">
    <text evidence="8">The sequence shown here is derived from an EMBL/GenBank/DDBJ whole genome shotgun (WGS) entry which is preliminary data.</text>
</comment>
<dbReference type="InterPro" id="IPR002104">
    <property type="entry name" value="Integrase_catalytic"/>
</dbReference>
<accession>A0ABU5VTQ9</accession>
<dbReference type="SUPFAM" id="SSF56349">
    <property type="entry name" value="DNA breaking-rejoining enzymes"/>
    <property type="match status" value="1"/>
</dbReference>
<organism evidence="8 9">
    <name type="scientific">Bacteriovorax antarcticus</name>
    <dbReference type="NCBI Taxonomy" id="3088717"/>
    <lineage>
        <taxon>Bacteria</taxon>
        <taxon>Pseudomonadati</taxon>
        <taxon>Bdellovibrionota</taxon>
        <taxon>Bacteriovoracia</taxon>
        <taxon>Bacteriovoracales</taxon>
        <taxon>Bacteriovoracaceae</taxon>
        <taxon>Bacteriovorax</taxon>
    </lineage>
</organism>
<dbReference type="PROSITE" id="PS51898">
    <property type="entry name" value="TYR_RECOMBINASE"/>
    <property type="match status" value="1"/>
</dbReference>
<evidence type="ECO:0000313" key="8">
    <source>
        <dbReference type="EMBL" id="MEA9356433.1"/>
    </source>
</evidence>
<dbReference type="InterPro" id="IPR050090">
    <property type="entry name" value="Tyrosine_recombinase_XerCD"/>
</dbReference>
<evidence type="ECO:0000259" key="7">
    <source>
        <dbReference type="PROSITE" id="PS51900"/>
    </source>
</evidence>
<dbReference type="CDD" id="cd00397">
    <property type="entry name" value="DNA_BRE_C"/>
    <property type="match status" value="1"/>
</dbReference>